<evidence type="ECO:0000256" key="2">
    <source>
        <dbReference type="ARBA" id="ARBA00009012"/>
    </source>
</evidence>
<dbReference type="Proteomes" id="UP001596201">
    <property type="component" value="Unassembled WGS sequence"/>
</dbReference>
<feature type="transmembrane region" description="Helical" evidence="6">
    <location>
        <begin position="155"/>
        <end position="174"/>
    </location>
</feature>
<evidence type="ECO:0000256" key="4">
    <source>
        <dbReference type="ARBA" id="ARBA00022989"/>
    </source>
</evidence>
<keyword evidence="5 6" id="KW-0472">Membrane</keyword>
<feature type="transmembrane region" description="Helical" evidence="6">
    <location>
        <begin position="205"/>
        <end position="222"/>
    </location>
</feature>
<feature type="transmembrane region" description="Helical" evidence="6">
    <location>
        <begin position="234"/>
        <end position="258"/>
    </location>
</feature>
<reference evidence="7 8" key="1">
    <citation type="journal article" date="2019" name="Int. J. Syst. Evol. Microbiol.">
        <title>The Global Catalogue of Microorganisms (GCM) 10K type strain sequencing project: providing services to taxonomists for standard genome sequencing and annotation.</title>
        <authorList>
            <consortium name="The Broad Institute Genomics Platform"/>
            <consortium name="The Broad Institute Genome Sequencing Center for Infectious Disease"/>
            <person name="Wu L."/>
            <person name="Ma J."/>
        </authorList>
    </citation>
    <scope>NUCLEOTIDE SEQUENCE [LARGE SCALE GENOMIC DNA]</scope>
    <source>
        <strain evidence="7 8">CGMCC 1.12237</strain>
    </source>
</reference>
<feature type="transmembrane region" description="Helical" evidence="6">
    <location>
        <begin position="424"/>
        <end position="442"/>
    </location>
</feature>
<feature type="transmembrane region" description="Helical" evidence="6">
    <location>
        <begin position="391"/>
        <end position="412"/>
    </location>
</feature>
<dbReference type="RefSeq" id="WP_227229708.1">
    <property type="nucleotide sequence ID" value="NZ_JAJCVJ010000002.1"/>
</dbReference>
<keyword evidence="3 6" id="KW-0812">Transmembrane</keyword>
<dbReference type="PANTHER" id="PTHR13353:SF5">
    <property type="entry name" value="TRANSMEMBRANE PROTEIN 19"/>
    <property type="match status" value="1"/>
</dbReference>
<evidence type="ECO:0000313" key="7">
    <source>
        <dbReference type="EMBL" id="MFC5367454.1"/>
    </source>
</evidence>
<comment type="similarity">
    <text evidence="2">Belongs to the TMEM19 family.</text>
</comment>
<evidence type="ECO:0000256" key="3">
    <source>
        <dbReference type="ARBA" id="ARBA00022692"/>
    </source>
</evidence>
<proteinExistence type="inferred from homology"/>
<feature type="transmembrane region" description="Helical" evidence="6">
    <location>
        <begin position="181"/>
        <end position="199"/>
    </location>
</feature>
<accession>A0ABD5RBN6</accession>
<feature type="transmembrane region" description="Helical" evidence="6">
    <location>
        <begin position="312"/>
        <end position="330"/>
    </location>
</feature>
<sequence length="446" mass="44746">MTSRVRRAGGFALVGTLALAAPALGAAAAAPFVAVALLAAFVVTEGRLFELFARPGDHEDGQLNGLAGFALAATGLALLTTVPREEFRMPATVFATSVLVLSYGNLTEQVVRTQSDDPFPRVAGFAGGGFLAGSLGGLAVQFAEGTALTALDAPTSAFLAATGVLVAALLRTMLFQRDDPLVMLSVGLLLWGLSALDLVVTLPEIAFALGVMFALGYASYALGTASVPGMLTGVLLGMLTIVLGGLGWFAPLIAFFGIGALSTKFKYEAKQERGVAEDNDGARGTGNVLGNAAVALVAVVGYAASPQLPVPALADLFVFAFAGSLAAAMSDTLSSEIGGLYDQPRLITTFERVPPGTDGGVTWQGEIAGVVGAGLIALIAVGLLSVSPLGALVVAAGGVGGMTVDSILGATLEGDRVGNEAVNFAATLSGAVVSVLLALLLLPAGP</sequence>
<keyword evidence="8" id="KW-1185">Reference proteome</keyword>
<comment type="subcellular location">
    <subcellularLocation>
        <location evidence="1">Membrane</location>
        <topology evidence="1">Multi-pass membrane protein</topology>
    </subcellularLocation>
</comment>
<feature type="transmembrane region" description="Helical" evidence="6">
    <location>
        <begin position="367"/>
        <end position="384"/>
    </location>
</feature>
<evidence type="ECO:0000256" key="5">
    <source>
        <dbReference type="ARBA" id="ARBA00023136"/>
    </source>
</evidence>
<feature type="transmembrane region" description="Helical" evidence="6">
    <location>
        <begin position="63"/>
        <end position="82"/>
    </location>
</feature>
<feature type="transmembrane region" description="Helical" evidence="6">
    <location>
        <begin position="122"/>
        <end position="143"/>
    </location>
</feature>
<protein>
    <submittedName>
        <fullName evidence="7">DUF92 domain-containing protein</fullName>
    </submittedName>
</protein>
<dbReference type="Pfam" id="PF01940">
    <property type="entry name" value="DUF92"/>
    <property type="match status" value="1"/>
</dbReference>
<dbReference type="EMBL" id="JBHSKX010000002">
    <property type="protein sequence ID" value="MFC5367454.1"/>
    <property type="molecule type" value="Genomic_DNA"/>
</dbReference>
<gene>
    <name evidence="7" type="ORF">ACFPJ5_10930</name>
</gene>
<dbReference type="PANTHER" id="PTHR13353">
    <property type="entry name" value="TRANSMEMBRANE PROTEIN 19"/>
    <property type="match status" value="1"/>
</dbReference>
<evidence type="ECO:0000256" key="6">
    <source>
        <dbReference type="SAM" id="Phobius"/>
    </source>
</evidence>
<dbReference type="InterPro" id="IPR002794">
    <property type="entry name" value="DUF92_TMEM19"/>
</dbReference>
<feature type="transmembrane region" description="Helical" evidence="6">
    <location>
        <begin position="288"/>
        <end position="305"/>
    </location>
</feature>
<dbReference type="AlphaFoldDB" id="A0ABD5RBN6"/>
<comment type="caution">
    <text evidence="7">The sequence shown here is derived from an EMBL/GenBank/DDBJ whole genome shotgun (WGS) entry which is preliminary data.</text>
</comment>
<evidence type="ECO:0000256" key="1">
    <source>
        <dbReference type="ARBA" id="ARBA00004141"/>
    </source>
</evidence>
<name>A0ABD5RBN6_9EURY</name>
<dbReference type="GO" id="GO:0016020">
    <property type="term" value="C:membrane"/>
    <property type="evidence" value="ECO:0007669"/>
    <property type="project" value="UniProtKB-SubCell"/>
</dbReference>
<organism evidence="7 8">
    <name type="scientific">Salinirubrum litoreum</name>
    <dbReference type="NCBI Taxonomy" id="1126234"/>
    <lineage>
        <taxon>Archaea</taxon>
        <taxon>Methanobacteriati</taxon>
        <taxon>Methanobacteriota</taxon>
        <taxon>Stenosarchaea group</taxon>
        <taxon>Halobacteria</taxon>
        <taxon>Halobacteriales</taxon>
        <taxon>Haloferacaceae</taxon>
        <taxon>Salinirubrum</taxon>
    </lineage>
</organism>
<keyword evidence="4 6" id="KW-1133">Transmembrane helix</keyword>
<evidence type="ECO:0000313" key="8">
    <source>
        <dbReference type="Proteomes" id="UP001596201"/>
    </source>
</evidence>